<evidence type="ECO:0000313" key="7">
    <source>
        <dbReference type="EMBL" id="CUF06659.1"/>
    </source>
</evidence>
<dbReference type="SMART" id="SM00302">
    <property type="entry name" value="GED"/>
    <property type="match status" value="1"/>
</dbReference>
<dbReference type="GO" id="GO:0003924">
    <property type="term" value="F:GTPase activity"/>
    <property type="evidence" value="ECO:0007669"/>
    <property type="project" value="InterPro"/>
</dbReference>
<dbReference type="InterPro" id="IPR045063">
    <property type="entry name" value="Dynamin_N"/>
</dbReference>
<dbReference type="InterPro" id="IPR020850">
    <property type="entry name" value="GED_dom"/>
</dbReference>
<gene>
    <name evidence="7" type="ORF">BSAL_58690</name>
</gene>
<dbReference type="SUPFAM" id="SSF52540">
    <property type="entry name" value="P-loop containing nucleoside triphosphate hydrolases"/>
    <property type="match status" value="3"/>
</dbReference>
<dbReference type="GO" id="GO:0008017">
    <property type="term" value="F:microtubule binding"/>
    <property type="evidence" value="ECO:0007669"/>
    <property type="project" value="TreeGrafter"/>
</dbReference>
<dbReference type="OrthoDB" id="5061070at2759"/>
<dbReference type="AlphaFoldDB" id="A0A0S4IST4"/>
<dbReference type="InterPro" id="IPR022812">
    <property type="entry name" value="Dynamin"/>
</dbReference>
<comment type="similarity">
    <text evidence="3">Belongs to the TRAFAC class dynamin-like GTPase superfamily. Dynamin/Fzo/YdjA family.</text>
</comment>
<evidence type="ECO:0000256" key="4">
    <source>
        <dbReference type="SAM" id="MobiDB-lite"/>
    </source>
</evidence>
<proteinExistence type="inferred from homology"/>
<feature type="domain" description="Dynamin-type G" evidence="6">
    <location>
        <begin position="29"/>
        <end position="365"/>
    </location>
</feature>
<evidence type="ECO:0000256" key="3">
    <source>
        <dbReference type="RuleBase" id="RU003932"/>
    </source>
</evidence>
<feature type="region of interest" description="Disordered" evidence="4">
    <location>
        <begin position="678"/>
        <end position="714"/>
    </location>
</feature>
<dbReference type="PANTHER" id="PTHR11566">
    <property type="entry name" value="DYNAMIN"/>
    <property type="match status" value="1"/>
</dbReference>
<keyword evidence="2 3" id="KW-0342">GTP-binding</keyword>
<dbReference type="InterPro" id="IPR019762">
    <property type="entry name" value="Dynamin_GTPase_CS"/>
</dbReference>
<dbReference type="InterPro" id="IPR030381">
    <property type="entry name" value="G_DYNAMIN_dom"/>
</dbReference>
<dbReference type="PANTHER" id="PTHR11566:SF21">
    <property type="entry name" value="DYNAMIN RELATED PROTEIN 1, ISOFORM A"/>
    <property type="match status" value="1"/>
</dbReference>
<dbReference type="GO" id="GO:0016020">
    <property type="term" value="C:membrane"/>
    <property type="evidence" value="ECO:0007669"/>
    <property type="project" value="TreeGrafter"/>
</dbReference>
<sequence>MTTNAGMEELIQVINDLHDAFSDIKMDIKLNLPQIAVVGSQSSGKSSVLENIVGKDFLPRGSGIVTRCPLVLQLVQLPPTKDEEWGEFLHKPGVKFTDFADIRREIERRTVEVAGAASITDKPISLKVFSPHVLTLTLVDLPGMVMNAVGDQPKDIDKQIKDMVTKYVTPANTIILAVTPANADLATSQALRLAKQVDPDGVRTLGVLTKLDLMDKGTNALDMLSGRRSPSTVTPANTIILAVTPANADLATSQALRLAKQVDPDGVRTLGVLTKLDLMDKGTNALDMLSGRQINLRRGFIGVVNRSQQDINEEKDIRAARAAEKEYFKNNSAYSEVAERQGTEYLCKTLNQLLMEHIQSALRLEFRVRTLGVLTKLDLMDKGTNALDMLSGRQINLRRGFIGVVNRSQQDINDEKDIRAARLAEKEYFKSNSAYSEVADRQGTEYLCKTLNQLLMEHIQSALPDLKAHVDKLVASTHKQMEKLGMFDEQAIEHGALLLQLIKTFSDGLNHAIDGGVTDANKELMGGARLDYIFHESFANYVTTLRASKDLTDEYIRINMRNMAGMNATLFPSDQVFMALARQQIAKLEDPSIKCVNFVHDELHKIVEMCAAKLDRYPSLKKRVLLICSQLIQSYRTPSQAHVRTLIAAEKGYINVKHPVMQQLSSQSIANMNAQQYAANNPQPQGPPPAPGQPAPQGGARASSIPAPSPMSRPMYDVPSKIQLGSSMSPHESAQNAAIREMVEGYFSIVQQNISDQVPKAINLLMIMKLRENIYAQLVRHLYKDDLLADLLSESPDIAAQRKGTSTMMKCLNKAQDALSKVADYIPEK</sequence>
<evidence type="ECO:0000313" key="8">
    <source>
        <dbReference type="Proteomes" id="UP000051952"/>
    </source>
</evidence>
<dbReference type="SMART" id="SM00053">
    <property type="entry name" value="DYNc"/>
    <property type="match status" value="1"/>
</dbReference>
<dbReference type="InterPro" id="IPR000375">
    <property type="entry name" value="Dynamin_stalk"/>
</dbReference>
<feature type="compositionally biased region" description="Pro residues" evidence="4">
    <location>
        <begin position="684"/>
        <end position="694"/>
    </location>
</feature>
<dbReference type="InterPro" id="IPR003130">
    <property type="entry name" value="GED"/>
</dbReference>
<dbReference type="GO" id="GO:0005737">
    <property type="term" value="C:cytoplasm"/>
    <property type="evidence" value="ECO:0007669"/>
    <property type="project" value="TreeGrafter"/>
</dbReference>
<dbReference type="GO" id="GO:0005525">
    <property type="term" value="F:GTP binding"/>
    <property type="evidence" value="ECO:0007669"/>
    <property type="project" value="UniProtKB-KW"/>
</dbReference>
<dbReference type="InterPro" id="IPR001401">
    <property type="entry name" value="Dynamin_GTPase"/>
</dbReference>
<dbReference type="Pfam" id="PF01031">
    <property type="entry name" value="Dynamin_M"/>
    <property type="match status" value="2"/>
</dbReference>
<dbReference type="Gene3D" id="1.20.120.1240">
    <property type="entry name" value="Dynamin, middle domain"/>
    <property type="match status" value="1"/>
</dbReference>
<dbReference type="CDD" id="cd08771">
    <property type="entry name" value="DLP_1"/>
    <property type="match status" value="1"/>
</dbReference>
<dbReference type="OMA" id="MEHIQSA"/>
<dbReference type="EMBL" id="CYKH01000235">
    <property type="protein sequence ID" value="CUF06659.1"/>
    <property type="molecule type" value="Genomic_DNA"/>
</dbReference>
<dbReference type="PRINTS" id="PR00195">
    <property type="entry name" value="DYNAMIN"/>
</dbReference>
<organism evidence="7 8">
    <name type="scientific">Bodo saltans</name>
    <name type="common">Flagellated protozoan</name>
    <dbReference type="NCBI Taxonomy" id="75058"/>
    <lineage>
        <taxon>Eukaryota</taxon>
        <taxon>Discoba</taxon>
        <taxon>Euglenozoa</taxon>
        <taxon>Kinetoplastea</taxon>
        <taxon>Metakinetoplastina</taxon>
        <taxon>Eubodonida</taxon>
        <taxon>Bodonidae</taxon>
        <taxon>Bodo</taxon>
    </lineage>
</organism>
<evidence type="ECO:0000256" key="1">
    <source>
        <dbReference type="ARBA" id="ARBA00022741"/>
    </source>
</evidence>
<dbReference type="PROSITE" id="PS51388">
    <property type="entry name" value="GED"/>
    <property type="match status" value="1"/>
</dbReference>
<accession>A0A0S4IST4</accession>
<evidence type="ECO:0000259" key="5">
    <source>
        <dbReference type="PROSITE" id="PS51388"/>
    </source>
</evidence>
<keyword evidence="8" id="KW-1185">Reference proteome</keyword>
<keyword evidence="1 3" id="KW-0547">Nucleotide-binding</keyword>
<dbReference type="GO" id="GO:0005874">
    <property type="term" value="C:microtubule"/>
    <property type="evidence" value="ECO:0007669"/>
    <property type="project" value="TreeGrafter"/>
</dbReference>
<dbReference type="PROSITE" id="PS51718">
    <property type="entry name" value="G_DYNAMIN_2"/>
    <property type="match status" value="1"/>
</dbReference>
<dbReference type="Proteomes" id="UP000051952">
    <property type="component" value="Unassembled WGS sequence"/>
</dbReference>
<evidence type="ECO:0000259" key="6">
    <source>
        <dbReference type="PROSITE" id="PS51718"/>
    </source>
</evidence>
<name>A0A0S4IST4_BODSA</name>
<evidence type="ECO:0000256" key="2">
    <source>
        <dbReference type="ARBA" id="ARBA00023134"/>
    </source>
</evidence>
<dbReference type="Gene3D" id="3.40.50.300">
    <property type="entry name" value="P-loop containing nucleotide triphosphate hydrolases"/>
    <property type="match status" value="3"/>
</dbReference>
<dbReference type="InterPro" id="IPR027417">
    <property type="entry name" value="P-loop_NTPase"/>
</dbReference>
<feature type="domain" description="GED" evidence="5">
    <location>
        <begin position="736"/>
        <end position="827"/>
    </location>
</feature>
<protein>
    <submittedName>
        <fullName evidence="7">Dynamin, putative</fullName>
    </submittedName>
</protein>
<dbReference type="Pfam" id="PF00350">
    <property type="entry name" value="Dynamin_N"/>
    <property type="match status" value="2"/>
</dbReference>
<dbReference type="PROSITE" id="PS00410">
    <property type="entry name" value="G_DYNAMIN_1"/>
    <property type="match status" value="1"/>
</dbReference>
<dbReference type="Pfam" id="PF02212">
    <property type="entry name" value="GED"/>
    <property type="match status" value="1"/>
</dbReference>
<reference evidence="8" key="1">
    <citation type="submission" date="2015-09" db="EMBL/GenBank/DDBJ databases">
        <authorList>
            <consortium name="Pathogen Informatics"/>
        </authorList>
    </citation>
    <scope>NUCLEOTIDE SEQUENCE [LARGE SCALE GENOMIC DNA]</scope>
    <source>
        <strain evidence="8">Lake Konstanz</strain>
    </source>
</reference>